<feature type="coiled-coil region" evidence="1">
    <location>
        <begin position="285"/>
        <end position="319"/>
    </location>
</feature>
<feature type="region of interest" description="Disordered" evidence="2">
    <location>
        <begin position="188"/>
        <end position="207"/>
    </location>
</feature>
<comment type="caution">
    <text evidence="4">The sequence shown here is derived from an EMBL/GenBank/DDBJ whole genome shotgun (WGS) entry which is preliminary data.</text>
</comment>
<keyword evidence="3" id="KW-0812">Transmembrane</keyword>
<evidence type="ECO:0008006" key="6">
    <source>
        <dbReference type="Google" id="ProtNLM"/>
    </source>
</evidence>
<proteinExistence type="predicted"/>
<feature type="region of interest" description="Disordered" evidence="2">
    <location>
        <begin position="600"/>
        <end position="629"/>
    </location>
</feature>
<evidence type="ECO:0000256" key="1">
    <source>
        <dbReference type="SAM" id="Coils"/>
    </source>
</evidence>
<organism evidence="4 5">
    <name type="scientific">Solimicrobium silvestre</name>
    <dbReference type="NCBI Taxonomy" id="2099400"/>
    <lineage>
        <taxon>Bacteria</taxon>
        <taxon>Pseudomonadati</taxon>
        <taxon>Pseudomonadota</taxon>
        <taxon>Betaproteobacteria</taxon>
        <taxon>Burkholderiales</taxon>
        <taxon>Oxalobacteraceae</taxon>
        <taxon>Solimicrobium</taxon>
    </lineage>
</organism>
<sequence length="629" mass="70356">MFLSLKDTGIVINNARQLLLFILNLLSRRTAGALIIPIKRHLLWKFIILTCLSLCVQSVFAINFGDAALRSNLGQGLHVQVPISGAPDDVLVASCFKIKLETLEGDFIAIPHIEFAEPNRADTATLINLSTKELMIEPAVKLSIALTCGASLQREYSLLFDYAELSVAAPVVATAAAVGVASEEPIASNTTAPETKPATAKRVPRTPVTTPRKIVIKNTAAKINTSSSGKDALRVSNEELLPDFASTSPAKLAAQPSGNMEQQRNQENNLATIRLATMLRDESALLETQKEMQDEQKKIQKLEAEIQQLKLQIQKKPQQEQVAPTLLIKLIALVVLLLLSLIGMGLFIAYKARQNRNKIWWDPSAENKKNVEEIVDSLQSSAEEGDLDPSQIIKAPETKPHSATPSEEEINYAQYRTDLSPQYKRKGLPTLEETDSTSFNIFTNRRGQSIQIEEISDITQEAEFWMSVNDPNRAIEILEPQSLDENPSMPITWLYLLDLYQLVGNEKKYSELRIRFKHKFNTNIPHFGEVIDPNNSRNLEDFPHLTSKCCAFWNTNYILPFLESLLVDDRDGERVGFDLPVYRDILLLISICIELERTKKPPSSSTLSKEPKNLQPVLEIKETPIPDKT</sequence>
<evidence type="ECO:0000256" key="3">
    <source>
        <dbReference type="SAM" id="Phobius"/>
    </source>
</evidence>
<keyword evidence="5" id="KW-1185">Reference proteome</keyword>
<evidence type="ECO:0000313" key="5">
    <source>
        <dbReference type="Proteomes" id="UP000237839"/>
    </source>
</evidence>
<reference evidence="4 5" key="1">
    <citation type="submission" date="2018-02" db="EMBL/GenBank/DDBJ databases">
        <title>Solimicrobium silvestre gen. nov., sp. nov., isolated from alpine forest soil.</title>
        <authorList>
            <person name="Margesin R."/>
            <person name="Albuquerque L."/>
            <person name="Zhang D.-C."/>
            <person name="Froufe H.J.C."/>
            <person name="Severino R."/>
            <person name="Roxo I."/>
            <person name="Egas C."/>
            <person name="Da Costa M.S."/>
        </authorList>
    </citation>
    <scope>NUCLEOTIDE SEQUENCE [LARGE SCALE GENOMIC DNA]</scope>
    <source>
        <strain evidence="4 5">S20-91</strain>
    </source>
</reference>
<keyword evidence="1" id="KW-0175">Coiled coil</keyword>
<keyword evidence="3" id="KW-0472">Membrane</keyword>
<feature type="transmembrane region" description="Helical" evidence="3">
    <location>
        <begin position="326"/>
        <end position="350"/>
    </location>
</feature>
<gene>
    <name evidence="4" type="ORF">S2091_3390</name>
</gene>
<feature type="compositionally biased region" description="Low complexity" evidence="2">
    <location>
        <begin position="190"/>
        <end position="201"/>
    </location>
</feature>
<dbReference type="OrthoDB" id="9180424at2"/>
<evidence type="ECO:0000256" key="2">
    <source>
        <dbReference type="SAM" id="MobiDB-lite"/>
    </source>
</evidence>
<protein>
    <recommendedName>
        <fullName evidence="6">Tfp pilus assembly protein FimV</fullName>
    </recommendedName>
</protein>
<dbReference type="AlphaFoldDB" id="A0A2S9GVU2"/>
<accession>A0A2S9GVU2</accession>
<name>A0A2S9GVU2_9BURK</name>
<dbReference type="RefSeq" id="WP_105533141.1">
    <property type="nucleotide sequence ID" value="NZ_PUGF01000018.1"/>
</dbReference>
<evidence type="ECO:0000313" key="4">
    <source>
        <dbReference type="EMBL" id="PRC91834.1"/>
    </source>
</evidence>
<keyword evidence="3" id="KW-1133">Transmembrane helix</keyword>
<dbReference type="Proteomes" id="UP000237839">
    <property type="component" value="Unassembled WGS sequence"/>
</dbReference>
<dbReference type="EMBL" id="PUGF01000018">
    <property type="protein sequence ID" value="PRC91834.1"/>
    <property type="molecule type" value="Genomic_DNA"/>
</dbReference>
<feature type="compositionally biased region" description="Basic and acidic residues" evidence="2">
    <location>
        <begin position="619"/>
        <end position="629"/>
    </location>
</feature>